<dbReference type="InterPro" id="IPR012292">
    <property type="entry name" value="Globin/Proto"/>
</dbReference>
<name>A0ABD6E7I7_9BILA</name>
<reference evidence="6 7" key="1">
    <citation type="submission" date="2024-08" db="EMBL/GenBank/DDBJ databases">
        <title>Gnathostoma spinigerum genome.</title>
        <authorList>
            <person name="Gonzalez-Bertolin B."/>
            <person name="Monzon S."/>
            <person name="Zaballos A."/>
            <person name="Jimenez P."/>
            <person name="Dekumyoy P."/>
            <person name="Varona S."/>
            <person name="Cuesta I."/>
            <person name="Sumanam S."/>
            <person name="Adisakwattana P."/>
            <person name="Gasser R.B."/>
            <person name="Hernandez-Gonzalez A."/>
            <person name="Young N.D."/>
            <person name="Perteguer M.J."/>
        </authorList>
    </citation>
    <scope>NUCLEOTIDE SEQUENCE [LARGE SCALE GENOMIC DNA]</scope>
    <source>
        <strain evidence="6">AL3</strain>
        <tissue evidence="6">Liver</tissue>
    </source>
</reference>
<sequence>MTSSQRRNTCSLQLNAAQASLVRKTWAHARSQGALEPAMSIFRNSFFKSADIRTMMMSGSKNLGHERLKQHAKDFTEIMDKIIGGLDSLDSVIDDLRRAGRAHAAMALSQCDSQFRAAHFDHFASAMIERTLEWGEKKDRIETTQMGWTRIVLFVVEHMKDGFQEAVREERRARQQKMRSAADLQSAHCSLGEKNSAPVDGSEVRMQRDVIRRIRTVDDM</sequence>
<gene>
    <name evidence="6" type="ORF">AB6A40_002764</name>
</gene>
<keyword evidence="7" id="KW-1185">Reference proteome</keyword>
<proteinExistence type="predicted"/>
<dbReference type="CDD" id="cd01040">
    <property type="entry name" value="Mb-like"/>
    <property type="match status" value="1"/>
</dbReference>
<dbReference type="InterPro" id="IPR044399">
    <property type="entry name" value="Mb-like_M"/>
</dbReference>
<dbReference type="PANTHER" id="PTHR46458">
    <property type="entry name" value="BLR2807 PROTEIN"/>
    <property type="match status" value="1"/>
</dbReference>
<evidence type="ECO:0000256" key="3">
    <source>
        <dbReference type="ARBA" id="ARBA00023004"/>
    </source>
</evidence>
<dbReference type="Gene3D" id="1.10.490.10">
    <property type="entry name" value="Globins"/>
    <property type="match status" value="1"/>
</dbReference>
<evidence type="ECO:0000259" key="5">
    <source>
        <dbReference type="PROSITE" id="PS01033"/>
    </source>
</evidence>
<keyword evidence="2" id="KW-0479">Metal-binding</keyword>
<dbReference type="InterPro" id="IPR000971">
    <property type="entry name" value="Globin"/>
</dbReference>
<feature type="region of interest" description="Disordered" evidence="4">
    <location>
        <begin position="174"/>
        <end position="204"/>
    </location>
</feature>
<dbReference type="InterPro" id="IPR009050">
    <property type="entry name" value="Globin-like_sf"/>
</dbReference>
<evidence type="ECO:0000313" key="6">
    <source>
        <dbReference type="EMBL" id="MFH4976055.1"/>
    </source>
</evidence>
<dbReference type="GO" id="GO:0046872">
    <property type="term" value="F:metal ion binding"/>
    <property type="evidence" value="ECO:0007669"/>
    <property type="project" value="UniProtKB-KW"/>
</dbReference>
<dbReference type="EMBL" id="JBGFUD010001280">
    <property type="protein sequence ID" value="MFH4976055.1"/>
    <property type="molecule type" value="Genomic_DNA"/>
</dbReference>
<evidence type="ECO:0000313" key="7">
    <source>
        <dbReference type="Proteomes" id="UP001608902"/>
    </source>
</evidence>
<accession>A0ABD6E7I7</accession>
<keyword evidence="3" id="KW-0408">Iron</keyword>
<evidence type="ECO:0000256" key="1">
    <source>
        <dbReference type="ARBA" id="ARBA00022617"/>
    </source>
</evidence>
<dbReference type="PANTHER" id="PTHR46458:SF8">
    <property type="entry name" value="GLOBIN-LIKE PROTEIN 6"/>
    <property type="match status" value="1"/>
</dbReference>
<comment type="caution">
    <text evidence="6">The sequence shown here is derived from an EMBL/GenBank/DDBJ whole genome shotgun (WGS) entry which is preliminary data.</text>
</comment>
<dbReference type="SUPFAM" id="SSF46458">
    <property type="entry name" value="Globin-like"/>
    <property type="match status" value="1"/>
</dbReference>
<dbReference type="AlphaFoldDB" id="A0ABD6E7I7"/>
<protein>
    <recommendedName>
        <fullName evidence="5">Globin domain-containing protein</fullName>
    </recommendedName>
</protein>
<feature type="domain" description="Globin" evidence="5">
    <location>
        <begin position="13"/>
        <end position="164"/>
    </location>
</feature>
<dbReference type="PROSITE" id="PS01033">
    <property type="entry name" value="GLOBIN"/>
    <property type="match status" value="1"/>
</dbReference>
<keyword evidence="1" id="KW-0349">Heme</keyword>
<dbReference type="Proteomes" id="UP001608902">
    <property type="component" value="Unassembled WGS sequence"/>
</dbReference>
<organism evidence="6 7">
    <name type="scientific">Gnathostoma spinigerum</name>
    <dbReference type="NCBI Taxonomy" id="75299"/>
    <lineage>
        <taxon>Eukaryota</taxon>
        <taxon>Metazoa</taxon>
        <taxon>Ecdysozoa</taxon>
        <taxon>Nematoda</taxon>
        <taxon>Chromadorea</taxon>
        <taxon>Rhabditida</taxon>
        <taxon>Spirurina</taxon>
        <taxon>Gnathostomatomorpha</taxon>
        <taxon>Gnathostomatoidea</taxon>
        <taxon>Gnathostomatidae</taxon>
        <taxon>Gnathostoma</taxon>
    </lineage>
</organism>
<dbReference type="InterPro" id="IPR050532">
    <property type="entry name" value="Globin-like_OT"/>
</dbReference>
<evidence type="ECO:0000256" key="4">
    <source>
        <dbReference type="SAM" id="MobiDB-lite"/>
    </source>
</evidence>
<evidence type="ECO:0000256" key="2">
    <source>
        <dbReference type="ARBA" id="ARBA00022723"/>
    </source>
</evidence>